<feature type="binding site" evidence="8">
    <location>
        <position position="211"/>
    </location>
    <ligand>
        <name>ATP</name>
        <dbReference type="ChEBI" id="CHEBI:30616"/>
    </ligand>
</feature>
<dbReference type="RefSeq" id="WP_053940149.1">
    <property type="nucleotide sequence ID" value="NZ_CP009253.1"/>
</dbReference>
<keyword evidence="6 8" id="KW-0460">Magnesium</keyword>
<reference evidence="12 13" key="1">
    <citation type="journal article" date="2015" name="J Genomics">
        <title>Whole Genome Sequence of the Soybean Aphid Endosymbiont Buchnera aphidicola and Genetic Differentiation among Biotype-Specific Strains.</title>
        <authorList>
            <person name="Cassone B.J."/>
            <person name="Wenger J.A."/>
            <person name="Michel A.P."/>
        </authorList>
    </citation>
    <scope>NUCLEOTIDE SEQUENCE [LARGE SCALE GENOMIC DNA]</scope>
    <source>
        <strain evidence="12 13">BAg</strain>
    </source>
</reference>
<sequence>MKLQKKIIKLTHVKPNIIPKIEIENRIINLKKYLLQNIHLKTFIVAISGGQDSTLTGKLCQITIDQLRKETNNKMYQFIALRLPYGVQKDEEDCKKVINFINPDKTFTINIKKAVLSSELSLNRAGIKISDHVKGNEKARERMKVQYSVAAMEDGIVVGTGNAAETITGFFTKHGDHGVDINLISQLNKRQVQLLLKELNCPKSLYMKTPTADLEDNNPQKPDELSLGVKYSSIDAYLEGKKINILDQDIIEKLYSNTQHKRNIFNAG</sequence>
<evidence type="ECO:0000256" key="10">
    <source>
        <dbReference type="RuleBase" id="RU003812"/>
    </source>
</evidence>
<evidence type="ECO:0000256" key="2">
    <source>
        <dbReference type="ARBA" id="ARBA00022598"/>
    </source>
</evidence>
<dbReference type="Gene3D" id="3.40.50.620">
    <property type="entry name" value="HUPs"/>
    <property type="match status" value="1"/>
</dbReference>
<dbReference type="GO" id="GO:0003952">
    <property type="term" value="F:NAD+ synthase (glutamine-hydrolyzing) activity"/>
    <property type="evidence" value="ECO:0007669"/>
    <property type="project" value="InterPro"/>
</dbReference>
<comment type="function">
    <text evidence="8">Catalyzes the ATP-dependent amidation of deamido-NAD to form NAD. Uses ammonia as a nitrogen source.</text>
</comment>
<keyword evidence="3 8" id="KW-0479">Metal-binding</keyword>
<dbReference type="GO" id="GO:0008795">
    <property type="term" value="F:NAD+ synthase activity"/>
    <property type="evidence" value="ECO:0007669"/>
    <property type="project" value="UniProtKB-UniRule"/>
</dbReference>
<dbReference type="STRING" id="1265350.IX46_00905"/>
<keyword evidence="5 8" id="KW-0067">ATP-binding</keyword>
<dbReference type="GO" id="GO:0009435">
    <property type="term" value="P:NAD+ biosynthetic process"/>
    <property type="evidence" value="ECO:0007669"/>
    <property type="project" value="UniProtKB-UniRule"/>
</dbReference>
<dbReference type="CDD" id="cd00553">
    <property type="entry name" value="NAD_synthase"/>
    <property type="match status" value="1"/>
</dbReference>
<feature type="binding site" description="in other chain" evidence="8">
    <location>
        <begin position="260"/>
        <end position="261"/>
    </location>
    <ligand>
        <name>deamido-NAD(+)</name>
        <dbReference type="ChEBI" id="CHEBI:58437"/>
        <note>ligand shared between two neighboring subunits</note>
    </ligand>
</feature>
<comment type="subunit">
    <text evidence="8">Homodimer.</text>
</comment>
<dbReference type="OrthoDB" id="3266517at2"/>
<protein>
    <recommendedName>
        <fullName evidence="8 10">NH(3)-dependent NAD(+) synthetase</fullName>
        <ecNumber evidence="8 10">6.3.1.5</ecNumber>
    </recommendedName>
</protein>
<dbReference type="AlphaFoldDB" id="A0A0M4HAS5"/>
<dbReference type="PANTHER" id="PTHR23090">
    <property type="entry name" value="NH 3 /GLUTAMINE-DEPENDENT NAD + SYNTHETASE"/>
    <property type="match status" value="1"/>
</dbReference>
<evidence type="ECO:0000313" key="13">
    <source>
        <dbReference type="Proteomes" id="UP000066321"/>
    </source>
</evidence>
<name>A0A0M4HAS5_9GAMM</name>
<keyword evidence="2 8" id="KW-0436">Ligase</keyword>
<evidence type="ECO:0000256" key="1">
    <source>
        <dbReference type="ARBA" id="ARBA00005859"/>
    </source>
</evidence>
<evidence type="ECO:0000259" key="11">
    <source>
        <dbReference type="Pfam" id="PF02540"/>
    </source>
</evidence>
<dbReference type="InterPro" id="IPR022310">
    <property type="entry name" value="NAD/GMP_synthase"/>
</dbReference>
<comment type="similarity">
    <text evidence="1 8 9">Belongs to the NAD synthetase family.</text>
</comment>
<dbReference type="PATRIC" id="fig|1265350.3.peg.169"/>
<feature type="binding site" evidence="8">
    <location>
        <begin position="46"/>
        <end position="53"/>
    </location>
    <ligand>
        <name>ATP</name>
        <dbReference type="ChEBI" id="CHEBI:30616"/>
    </ligand>
</feature>
<dbReference type="SUPFAM" id="SSF52402">
    <property type="entry name" value="Adenine nucleotide alpha hydrolases-like"/>
    <property type="match status" value="1"/>
</dbReference>
<evidence type="ECO:0000256" key="8">
    <source>
        <dbReference type="HAMAP-Rule" id="MF_00193"/>
    </source>
</evidence>
<dbReference type="GO" id="GO:0004359">
    <property type="term" value="F:glutaminase activity"/>
    <property type="evidence" value="ECO:0007669"/>
    <property type="project" value="InterPro"/>
</dbReference>
<dbReference type="KEGG" id="baph:IX46_00905"/>
<dbReference type="GO" id="GO:0005737">
    <property type="term" value="C:cytoplasm"/>
    <property type="evidence" value="ECO:0007669"/>
    <property type="project" value="InterPro"/>
</dbReference>
<dbReference type="HAMAP" id="MF_00193">
    <property type="entry name" value="NadE_ammonia_dep"/>
    <property type="match status" value="1"/>
</dbReference>
<feature type="binding site" evidence="8">
    <location>
        <position position="189"/>
    </location>
    <ligand>
        <name>ATP</name>
        <dbReference type="ChEBI" id="CHEBI:30616"/>
    </ligand>
</feature>
<organism evidence="12 13">
    <name type="scientific">Buchnera aphidicola</name>
    <name type="common">Aphis glycines</name>
    <dbReference type="NCBI Taxonomy" id="1265350"/>
    <lineage>
        <taxon>Bacteria</taxon>
        <taxon>Pseudomonadati</taxon>
        <taxon>Pseudomonadota</taxon>
        <taxon>Gammaproteobacteria</taxon>
        <taxon>Enterobacterales</taxon>
        <taxon>Erwiniaceae</taxon>
        <taxon>Buchnera</taxon>
    </lineage>
</organism>
<dbReference type="NCBIfam" id="TIGR00552">
    <property type="entry name" value="nadE"/>
    <property type="match status" value="1"/>
</dbReference>
<dbReference type="InterPro" id="IPR003694">
    <property type="entry name" value="NAD_synthase"/>
</dbReference>
<dbReference type="Pfam" id="PF02540">
    <property type="entry name" value="NAD_synthase"/>
    <property type="match status" value="1"/>
</dbReference>
<dbReference type="GO" id="GO:0046872">
    <property type="term" value="F:metal ion binding"/>
    <property type="evidence" value="ECO:0007669"/>
    <property type="project" value="UniProtKB-KW"/>
</dbReference>
<feature type="binding site" evidence="8">
    <location>
        <position position="165"/>
    </location>
    <ligand>
        <name>Mg(2+)</name>
        <dbReference type="ChEBI" id="CHEBI:18420"/>
    </ligand>
</feature>
<evidence type="ECO:0000256" key="4">
    <source>
        <dbReference type="ARBA" id="ARBA00022741"/>
    </source>
</evidence>
<keyword evidence="4 8" id="KW-0547">Nucleotide-binding</keyword>
<accession>A0A0M4HAS5</accession>
<evidence type="ECO:0000256" key="6">
    <source>
        <dbReference type="ARBA" id="ARBA00022842"/>
    </source>
</evidence>
<evidence type="ECO:0000256" key="7">
    <source>
        <dbReference type="ARBA" id="ARBA00023027"/>
    </source>
</evidence>
<dbReference type="NCBIfam" id="NF001979">
    <property type="entry name" value="PRK00768.1"/>
    <property type="match status" value="1"/>
</dbReference>
<keyword evidence="7 8" id="KW-0520">NAD</keyword>
<feature type="domain" description="NAD/GMP synthase" evidence="11">
    <location>
        <begin position="29"/>
        <end position="264"/>
    </location>
</feature>
<dbReference type="InterPro" id="IPR014729">
    <property type="entry name" value="Rossmann-like_a/b/a_fold"/>
</dbReference>
<evidence type="ECO:0000256" key="5">
    <source>
        <dbReference type="ARBA" id="ARBA00022840"/>
    </source>
</evidence>
<dbReference type="PANTHER" id="PTHR23090:SF7">
    <property type="entry name" value="NH(3)-DEPENDENT NAD(+) SYNTHETASE"/>
    <property type="match status" value="1"/>
</dbReference>
<feature type="binding site" evidence="8">
    <location>
        <position position="52"/>
    </location>
    <ligand>
        <name>Mg(2+)</name>
        <dbReference type="ChEBI" id="CHEBI:18420"/>
    </ligand>
</feature>
<feature type="binding site" evidence="8">
    <location>
        <position position="160"/>
    </location>
    <ligand>
        <name>ATP</name>
        <dbReference type="ChEBI" id="CHEBI:30616"/>
    </ligand>
</feature>
<feature type="binding site" evidence="8">
    <location>
        <position position="180"/>
    </location>
    <ligand>
        <name>deamido-NAD(+)</name>
        <dbReference type="ChEBI" id="CHEBI:58437"/>
        <note>ligand shared between two neighboring subunits</note>
    </ligand>
</feature>
<comment type="catalytic activity">
    <reaction evidence="8 10">
        <text>deamido-NAD(+) + NH4(+) + ATP = AMP + diphosphate + NAD(+) + H(+)</text>
        <dbReference type="Rhea" id="RHEA:21188"/>
        <dbReference type="ChEBI" id="CHEBI:15378"/>
        <dbReference type="ChEBI" id="CHEBI:28938"/>
        <dbReference type="ChEBI" id="CHEBI:30616"/>
        <dbReference type="ChEBI" id="CHEBI:33019"/>
        <dbReference type="ChEBI" id="CHEBI:57540"/>
        <dbReference type="ChEBI" id="CHEBI:58437"/>
        <dbReference type="ChEBI" id="CHEBI:456215"/>
        <dbReference type="EC" id="6.3.1.5"/>
    </reaction>
</comment>
<dbReference type="EMBL" id="CP009253">
    <property type="protein sequence ID" value="ALD15137.1"/>
    <property type="molecule type" value="Genomic_DNA"/>
</dbReference>
<dbReference type="GO" id="GO:0005524">
    <property type="term" value="F:ATP binding"/>
    <property type="evidence" value="ECO:0007669"/>
    <property type="project" value="UniProtKB-UniRule"/>
</dbReference>
<dbReference type="EC" id="6.3.1.5" evidence="8 10"/>
<comment type="pathway">
    <text evidence="8">Cofactor biosynthesis; NAD(+) biosynthesis; NAD(+) from deamido-NAD(+) (ammonia route): step 1/1.</text>
</comment>
<evidence type="ECO:0000313" key="12">
    <source>
        <dbReference type="EMBL" id="ALD15137.1"/>
    </source>
</evidence>
<dbReference type="InterPro" id="IPR022926">
    <property type="entry name" value="NH(3)-dep_NAD(+)_synth"/>
</dbReference>
<proteinExistence type="inferred from homology"/>
<evidence type="ECO:0000256" key="9">
    <source>
        <dbReference type="RuleBase" id="RU003811"/>
    </source>
</evidence>
<feature type="binding site" description="in other chain" evidence="8">
    <location>
        <position position="140"/>
    </location>
    <ligand>
        <name>deamido-NAD(+)</name>
        <dbReference type="ChEBI" id="CHEBI:58437"/>
        <note>ligand shared between two neighboring subunits</note>
    </ligand>
</feature>
<gene>
    <name evidence="8 12" type="primary">nadE</name>
    <name evidence="12" type="ORF">IX46_00905</name>
</gene>
<feature type="binding site" description="in other chain" evidence="8">
    <location>
        <position position="173"/>
    </location>
    <ligand>
        <name>deamido-NAD(+)</name>
        <dbReference type="ChEBI" id="CHEBI:58437"/>
        <note>ligand shared between two neighboring subunits</note>
    </ligand>
</feature>
<evidence type="ECO:0000256" key="3">
    <source>
        <dbReference type="ARBA" id="ARBA00022723"/>
    </source>
</evidence>
<dbReference type="UniPathway" id="UPA00253">
    <property type="reaction ID" value="UER00333"/>
</dbReference>
<dbReference type="Proteomes" id="UP000066321">
    <property type="component" value="Chromosome"/>
</dbReference>